<dbReference type="KEGG" id="mgk:FSB76_17515"/>
<dbReference type="AlphaFoldDB" id="A0A5B8W0Y4"/>
<gene>
    <name evidence="1" type="ORF">FSB76_17515</name>
</gene>
<evidence type="ECO:0000313" key="2">
    <source>
        <dbReference type="Proteomes" id="UP000321362"/>
    </source>
</evidence>
<dbReference type="RefSeq" id="WP_147055539.1">
    <property type="nucleotide sequence ID" value="NZ_CP042437.1"/>
</dbReference>
<dbReference type="NCBIfam" id="NF047798">
    <property type="entry name" value="leader_Chryseo"/>
    <property type="match status" value="1"/>
</dbReference>
<proteinExistence type="predicted"/>
<dbReference type="NCBIfam" id="TIGR04149">
    <property type="entry name" value="GG_sam_targ_CFB"/>
    <property type="match status" value="1"/>
</dbReference>
<dbReference type="InterPro" id="IPR026408">
    <property type="entry name" value="GG_sam_targ_CFB"/>
</dbReference>
<evidence type="ECO:0000313" key="1">
    <source>
        <dbReference type="EMBL" id="QEC77650.1"/>
    </source>
</evidence>
<dbReference type="InterPro" id="IPR058074">
    <property type="entry name" value="Bacteriocin-like"/>
</dbReference>
<reference evidence="1 2" key="1">
    <citation type="journal article" date="2013" name="J. Microbiol.">
        <title>Mucilaginibacter ginsenosidivorax sp. nov., with ginsenoside converting activity isolated from sediment.</title>
        <authorList>
            <person name="Kim J.K."/>
            <person name="Choi T.E."/>
            <person name="Liu Q.M."/>
            <person name="Park H.Y."/>
            <person name="Yi T.H."/>
            <person name="Yoon M.H."/>
            <person name="Kim S.C."/>
            <person name="Im W.T."/>
        </authorList>
    </citation>
    <scope>NUCLEOTIDE SEQUENCE [LARGE SCALE GENOMIC DNA]</scope>
    <source>
        <strain evidence="1 2">KHI28</strain>
    </source>
</reference>
<accession>A0A5B8W0Y4</accession>
<keyword evidence="2" id="KW-1185">Reference proteome</keyword>
<dbReference type="Proteomes" id="UP000321362">
    <property type="component" value="Chromosome"/>
</dbReference>
<organism evidence="1 2">
    <name type="scientific">Mucilaginibacter ginsenosidivorax</name>
    <dbReference type="NCBI Taxonomy" id="862126"/>
    <lineage>
        <taxon>Bacteria</taxon>
        <taxon>Pseudomonadati</taxon>
        <taxon>Bacteroidota</taxon>
        <taxon>Sphingobacteriia</taxon>
        <taxon>Sphingobacteriales</taxon>
        <taxon>Sphingobacteriaceae</taxon>
        <taxon>Mucilaginibacter</taxon>
    </lineage>
</organism>
<dbReference type="EMBL" id="CP042437">
    <property type="protein sequence ID" value="QEC77650.1"/>
    <property type="molecule type" value="Genomic_DNA"/>
</dbReference>
<protein>
    <submittedName>
        <fullName evidence="1">RSAM-modified peptide</fullName>
    </submittedName>
</protein>
<sequence length="63" mass="6583">MEMQKKLSREEMKAITGGKLACNCQCNGAGTWSASYSSSAAAYHDLQTYCSGGGSCHCTEPAA</sequence>
<name>A0A5B8W0Y4_9SPHI</name>